<proteinExistence type="predicted"/>
<evidence type="ECO:0000256" key="2">
    <source>
        <dbReference type="SAM" id="Phobius"/>
    </source>
</evidence>
<feature type="region of interest" description="Disordered" evidence="1">
    <location>
        <begin position="209"/>
        <end position="232"/>
    </location>
</feature>
<dbReference type="Proteomes" id="UP000623467">
    <property type="component" value="Unassembled WGS sequence"/>
</dbReference>
<dbReference type="OrthoDB" id="3007369at2759"/>
<dbReference type="EMBL" id="JACAZH010000009">
    <property type="protein sequence ID" value="KAF7358849.1"/>
    <property type="molecule type" value="Genomic_DNA"/>
</dbReference>
<name>A0A8H6YIH3_9AGAR</name>
<keyword evidence="4" id="KW-1185">Reference proteome</keyword>
<sequence>MWILLSLLFVCARAQLNTTIDDASPLVTYRGSVEHNPPGFNTSLLGNGTATFIVPSPDGAPTIGMNFTGTAVYVFVACPPGYNESIDMGFIARIDDIPSNGWAVDKTGPLYNHLAYHNTTLSNEPHSLVLQVQQGWQLYFDYVIYTTSSADPDSNLKRKKKVSVGAIVGGVLGGCILICLVATPFFLRRRAAQIRRQKLKDGLHARPVVDETDKEAEGSPITPFTSQYPTSLPSEHVGDKSGIGSPMSLGIRVPWSPVEEVAESPHSSASESAMLVLAQEMRRLTVSVQRLERGIPDARDGGTRMVLQRPPAYGIDIE</sequence>
<dbReference type="AlphaFoldDB" id="A0A8H6YIH3"/>
<keyword evidence="2" id="KW-0472">Membrane</keyword>
<keyword evidence="2" id="KW-0812">Transmembrane</keyword>
<reference evidence="3" key="1">
    <citation type="submission" date="2020-05" db="EMBL/GenBank/DDBJ databases">
        <title>Mycena genomes resolve the evolution of fungal bioluminescence.</title>
        <authorList>
            <person name="Tsai I.J."/>
        </authorList>
    </citation>
    <scope>NUCLEOTIDE SEQUENCE</scope>
    <source>
        <strain evidence="3">160909Yilan</strain>
    </source>
</reference>
<organism evidence="3 4">
    <name type="scientific">Mycena sanguinolenta</name>
    <dbReference type="NCBI Taxonomy" id="230812"/>
    <lineage>
        <taxon>Eukaryota</taxon>
        <taxon>Fungi</taxon>
        <taxon>Dikarya</taxon>
        <taxon>Basidiomycota</taxon>
        <taxon>Agaricomycotina</taxon>
        <taxon>Agaricomycetes</taxon>
        <taxon>Agaricomycetidae</taxon>
        <taxon>Agaricales</taxon>
        <taxon>Marasmiineae</taxon>
        <taxon>Mycenaceae</taxon>
        <taxon>Mycena</taxon>
    </lineage>
</organism>
<evidence type="ECO:0000256" key="1">
    <source>
        <dbReference type="SAM" id="MobiDB-lite"/>
    </source>
</evidence>
<accession>A0A8H6YIH3</accession>
<protein>
    <submittedName>
        <fullName evidence="3">Uncharacterized protein</fullName>
    </submittedName>
</protein>
<evidence type="ECO:0000313" key="4">
    <source>
        <dbReference type="Proteomes" id="UP000623467"/>
    </source>
</evidence>
<feature type="compositionally biased region" description="Polar residues" evidence="1">
    <location>
        <begin position="222"/>
        <end position="232"/>
    </location>
</feature>
<comment type="caution">
    <text evidence="3">The sequence shown here is derived from an EMBL/GenBank/DDBJ whole genome shotgun (WGS) entry which is preliminary data.</text>
</comment>
<keyword evidence="2" id="KW-1133">Transmembrane helix</keyword>
<gene>
    <name evidence="3" type="ORF">MSAN_01224900</name>
</gene>
<evidence type="ECO:0000313" key="3">
    <source>
        <dbReference type="EMBL" id="KAF7358849.1"/>
    </source>
</evidence>
<feature type="transmembrane region" description="Helical" evidence="2">
    <location>
        <begin position="164"/>
        <end position="187"/>
    </location>
</feature>